<dbReference type="EMBL" id="WKJM01000032">
    <property type="protein sequence ID" value="MRX11310.1"/>
    <property type="molecule type" value="Genomic_DNA"/>
</dbReference>
<sequence>MPGVGNNGVMIPRINSYLVLPPFTGVDPISAMLISPYIVLMSDVVQRFATTIERATILRGLLAYRQEVNDLGMTDGYMWLDGSFVEDVETGAGRAPNDIDVVIFTTVPGRNRVAKLRVFKNNPAVFRSGEAKRKYLCDAYFVDLAAPPQTIVANTCYWFGLFSHQRGTGLWKGMLQVPLQSDDAAASVMLRLIEQRLQGAQNAKEAGT</sequence>
<proteinExistence type="predicted"/>
<name>A0A6L5QNE5_9BURK</name>
<dbReference type="Proteomes" id="UP000481037">
    <property type="component" value="Unassembled WGS sequence"/>
</dbReference>
<evidence type="ECO:0000313" key="1">
    <source>
        <dbReference type="EMBL" id="MRX11310.1"/>
    </source>
</evidence>
<comment type="caution">
    <text evidence="1">The sequence shown here is derived from an EMBL/GenBank/DDBJ whole genome shotgun (WGS) entry which is preliminary data.</text>
</comment>
<keyword evidence="2" id="KW-1185">Reference proteome</keyword>
<dbReference type="Pfam" id="PF22014">
    <property type="entry name" value="DUF6932"/>
    <property type="match status" value="1"/>
</dbReference>
<dbReference type="InterPro" id="IPR053860">
    <property type="entry name" value="DUF6932"/>
</dbReference>
<reference evidence="1 2" key="1">
    <citation type="submission" date="2019-11" db="EMBL/GenBank/DDBJ databases">
        <title>Novel species isolated from a subtropical stream in China.</title>
        <authorList>
            <person name="Lu H."/>
        </authorList>
    </citation>
    <scope>NUCLEOTIDE SEQUENCE [LARGE SCALE GENOMIC DNA]</scope>
    <source>
        <strain evidence="1 2">FT25W</strain>
    </source>
</reference>
<evidence type="ECO:0000313" key="2">
    <source>
        <dbReference type="Proteomes" id="UP000481037"/>
    </source>
</evidence>
<accession>A0A6L5QNE5</accession>
<gene>
    <name evidence="1" type="ORF">GJ697_26135</name>
</gene>
<protein>
    <submittedName>
        <fullName evidence="1">Uncharacterized protein</fullName>
    </submittedName>
</protein>
<organism evidence="1 2">
    <name type="scientific">Duganella alba</name>
    <dbReference type="NCBI Taxonomy" id="2666081"/>
    <lineage>
        <taxon>Bacteria</taxon>
        <taxon>Pseudomonadati</taxon>
        <taxon>Pseudomonadota</taxon>
        <taxon>Betaproteobacteria</taxon>
        <taxon>Burkholderiales</taxon>
        <taxon>Oxalobacteraceae</taxon>
        <taxon>Telluria group</taxon>
        <taxon>Duganella</taxon>
    </lineage>
</organism>
<dbReference type="AlphaFoldDB" id="A0A6L5QNE5"/>
<dbReference type="RefSeq" id="WP_154369437.1">
    <property type="nucleotide sequence ID" value="NZ_WKJM01000032.1"/>
</dbReference>